<feature type="compositionally biased region" description="Basic and acidic residues" evidence="2">
    <location>
        <begin position="117"/>
        <end position="127"/>
    </location>
</feature>
<feature type="region of interest" description="Disordered" evidence="2">
    <location>
        <begin position="171"/>
        <end position="198"/>
    </location>
</feature>
<feature type="compositionally biased region" description="Basic and acidic residues" evidence="2">
    <location>
        <begin position="183"/>
        <end position="198"/>
    </location>
</feature>
<evidence type="ECO:0000256" key="1">
    <source>
        <dbReference type="SAM" id="Coils"/>
    </source>
</evidence>
<dbReference type="PANTHER" id="PTHR33820:SF4">
    <property type="entry name" value="COILED-COIL DOMAIN-CONTAINING PROTEIN 17"/>
    <property type="match status" value="1"/>
</dbReference>
<organism evidence="3 4">
    <name type="scientific">Solea senegalensis</name>
    <name type="common">Senegalese sole</name>
    <dbReference type="NCBI Taxonomy" id="28829"/>
    <lineage>
        <taxon>Eukaryota</taxon>
        <taxon>Metazoa</taxon>
        <taxon>Chordata</taxon>
        <taxon>Craniata</taxon>
        <taxon>Vertebrata</taxon>
        <taxon>Euteleostomi</taxon>
        <taxon>Actinopterygii</taxon>
        <taxon>Neopterygii</taxon>
        <taxon>Teleostei</taxon>
        <taxon>Neoteleostei</taxon>
        <taxon>Acanthomorphata</taxon>
        <taxon>Carangaria</taxon>
        <taxon>Pleuronectiformes</taxon>
        <taxon>Pleuronectoidei</taxon>
        <taxon>Soleidae</taxon>
        <taxon>Solea</taxon>
    </lineage>
</organism>
<feature type="compositionally biased region" description="Polar residues" evidence="2">
    <location>
        <begin position="171"/>
        <end position="180"/>
    </location>
</feature>
<dbReference type="Proteomes" id="UP000693946">
    <property type="component" value="Linkage Group LG14"/>
</dbReference>
<name>A0AAV6SA31_SOLSE</name>
<dbReference type="PANTHER" id="PTHR33820">
    <property type="entry name" value="COILED-COIL DOMAIN-CONTAINING PROTEIN 17"/>
    <property type="match status" value="1"/>
</dbReference>
<feature type="region of interest" description="Disordered" evidence="2">
    <location>
        <begin position="106"/>
        <end position="136"/>
    </location>
</feature>
<dbReference type="EMBL" id="JAGKHQ010000006">
    <property type="protein sequence ID" value="KAG7513660.1"/>
    <property type="molecule type" value="Genomic_DNA"/>
</dbReference>
<gene>
    <name evidence="3" type="ORF">JOB18_013522</name>
</gene>
<dbReference type="AlphaFoldDB" id="A0AAV6SA31"/>
<dbReference type="InterPro" id="IPR038800">
    <property type="entry name" value="CCDC17"/>
</dbReference>
<feature type="compositionally biased region" description="Polar residues" evidence="2">
    <location>
        <begin position="1"/>
        <end position="10"/>
    </location>
</feature>
<comment type="caution">
    <text evidence="3">The sequence shown here is derived from an EMBL/GenBank/DDBJ whole genome shotgun (WGS) entry which is preliminary data.</text>
</comment>
<feature type="region of interest" description="Disordered" evidence="2">
    <location>
        <begin position="1"/>
        <end position="35"/>
    </location>
</feature>
<evidence type="ECO:0000256" key="2">
    <source>
        <dbReference type="SAM" id="MobiDB-lite"/>
    </source>
</evidence>
<protein>
    <recommendedName>
        <fullName evidence="5">Coiled-coil domain-containing protein 17</fullName>
    </recommendedName>
</protein>
<feature type="coiled-coil region" evidence="1">
    <location>
        <begin position="46"/>
        <end position="77"/>
    </location>
</feature>
<evidence type="ECO:0008006" key="5">
    <source>
        <dbReference type="Google" id="ProtNLM"/>
    </source>
</evidence>
<feature type="compositionally biased region" description="Basic and acidic residues" evidence="2">
    <location>
        <begin position="11"/>
        <end position="23"/>
    </location>
</feature>
<sequence length="440" mass="49403">MENNLPNGSKRTTDIDDSKEHNRQLRRHHMGHSDRLKEMREMATLHERQVALIQAHNQELQQQRDELARQLNVLGEQRNTSHLESVRNEETLQQFAEHLHALHAQKVSSVPADQPDASERKKMHQDNSKLVPPADGPLSAQIKALRQAYVHSGGSDPGIIAQMVDLQTDAQSVEKNQATASAEARRKNPEHCILDSTREASQRGTTWELLLLEQQNQRLEEEILRIQWARERNQNYEGRHILDPVDSLGPAPYDPAAGFVIFFDLVLGVTASQKALCLVAALYSEGVEVGPQTPLPPVKCLPGVSSAYSHSLTPGNYALLSVKQPVPRVQPSSSLCLVVEMQAAHDLDVHDQDVQLTSSGWTCVELFDQYNQLHSGHWRVPVRCLPVQPSLNITQLNTIPQVGNMELCMRLVNSRDEDVQTLMEPDPSRTRHYKYLAVVG</sequence>
<proteinExistence type="predicted"/>
<reference evidence="3 4" key="1">
    <citation type="journal article" date="2021" name="Sci. Rep.">
        <title>Chromosome anchoring in Senegalese sole (Solea senegalensis) reveals sex-associated markers and genome rearrangements in flatfish.</title>
        <authorList>
            <person name="Guerrero-Cozar I."/>
            <person name="Gomez-Garrido J."/>
            <person name="Berbel C."/>
            <person name="Martinez-Blanch J.F."/>
            <person name="Alioto T."/>
            <person name="Claros M.G."/>
            <person name="Gagnaire P.A."/>
            <person name="Manchado M."/>
        </authorList>
    </citation>
    <scope>NUCLEOTIDE SEQUENCE [LARGE SCALE GENOMIC DNA]</scope>
    <source>
        <strain evidence="3">Sse05_10M</strain>
    </source>
</reference>
<accession>A0AAV6SA31</accession>
<evidence type="ECO:0000313" key="3">
    <source>
        <dbReference type="EMBL" id="KAG7513660.1"/>
    </source>
</evidence>
<keyword evidence="4" id="KW-1185">Reference proteome</keyword>
<evidence type="ECO:0000313" key="4">
    <source>
        <dbReference type="Proteomes" id="UP000693946"/>
    </source>
</evidence>
<keyword evidence="1" id="KW-0175">Coiled coil</keyword>